<evidence type="ECO:0000313" key="2">
    <source>
        <dbReference type="EMBL" id="GJT68459.1"/>
    </source>
</evidence>
<protein>
    <recommendedName>
        <fullName evidence="4">Biogenesis of lysosome-related organelles complex 1 subunit 3</fullName>
    </recommendedName>
</protein>
<name>A0ABQ5FZ12_9ASTR</name>
<keyword evidence="3" id="KW-1185">Reference proteome</keyword>
<comment type="caution">
    <text evidence="2">The sequence shown here is derived from an EMBL/GenBank/DDBJ whole genome shotgun (WGS) entry which is preliminary data.</text>
</comment>
<gene>
    <name evidence="2" type="ORF">Tco_1019939</name>
</gene>
<organism evidence="2 3">
    <name type="scientific">Tanacetum coccineum</name>
    <dbReference type="NCBI Taxonomy" id="301880"/>
    <lineage>
        <taxon>Eukaryota</taxon>
        <taxon>Viridiplantae</taxon>
        <taxon>Streptophyta</taxon>
        <taxon>Embryophyta</taxon>
        <taxon>Tracheophyta</taxon>
        <taxon>Spermatophyta</taxon>
        <taxon>Magnoliopsida</taxon>
        <taxon>eudicotyledons</taxon>
        <taxon>Gunneridae</taxon>
        <taxon>Pentapetalae</taxon>
        <taxon>asterids</taxon>
        <taxon>campanulids</taxon>
        <taxon>Asterales</taxon>
        <taxon>Asteraceae</taxon>
        <taxon>Asteroideae</taxon>
        <taxon>Anthemideae</taxon>
        <taxon>Anthemidinae</taxon>
        <taxon>Tanacetum</taxon>
    </lineage>
</organism>
<sequence length="168" mass="18886">MAEPISPDHVFNFPGDDLALDIEDDPEMDIDEDPEMDIPHVVALPIRSPPLSPPPLSEASSDSNNTAATTAFRTLWIPPILHREHAIKSLRHDTEELHGSVRTLTRGMETRRTEIATAWSGINRVRRRMYSFDVDISFIEHATNRVELDVIALQARTEATKASLLQVE</sequence>
<reference evidence="2" key="2">
    <citation type="submission" date="2022-01" db="EMBL/GenBank/DDBJ databases">
        <authorList>
            <person name="Yamashiro T."/>
            <person name="Shiraishi A."/>
            <person name="Satake H."/>
            <person name="Nakayama K."/>
        </authorList>
    </citation>
    <scope>NUCLEOTIDE SEQUENCE</scope>
</reference>
<dbReference type="Proteomes" id="UP001151760">
    <property type="component" value="Unassembled WGS sequence"/>
</dbReference>
<evidence type="ECO:0000313" key="3">
    <source>
        <dbReference type="Proteomes" id="UP001151760"/>
    </source>
</evidence>
<feature type="region of interest" description="Disordered" evidence="1">
    <location>
        <begin position="1"/>
        <end position="22"/>
    </location>
</feature>
<accession>A0ABQ5FZ12</accession>
<evidence type="ECO:0000256" key="1">
    <source>
        <dbReference type="SAM" id="MobiDB-lite"/>
    </source>
</evidence>
<proteinExistence type="predicted"/>
<evidence type="ECO:0008006" key="4">
    <source>
        <dbReference type="Google" id="ProtNLM"/>
    </source>
</evidence>
<reference evidence="2" key="1">
    <citation type="journal article" date="2022" name="Int. J. Mol. Sci.">
        <title>Draft Genome of Tanacetum Coccineum: Genomic Comparison of Closely Related Tanacetum-Family Plants.</title>
        <authorList>
            <person name="Yamashiro T."/>
            <person name="Shiraishi A."/>
            <person name="Nakayama K."/>
            <person name="Satake H."/>
        </authorList>
    </citation>
    <scope>NUCLEOTIDE SEQUENCE</scope>
</reference>
<dbReference type="EMBL" id="BQNB010017901">
    <property type="protein sequence ID" value="GJT68459.1"/>
    <property type="molecule type" value="Genomic_DNA"/>
</dbReference>